<evidence type="ECO:0000313" key="2">
    <source>
        <dbReference type="EMBL" id="KAG0711206.1"/>
    </source>
</evidence>
<protein>
    <submittedName>
        <fullName evidence="2">Uncharacterized protein</fullName>
    </submittedName>
</protein>
<dbReference type="EMBL" id="JACEEZ010023517">
    <property type="protein sequence ID" value="KAG0711206.1"/>
    <property type="molecule type" value="Genomic_DNA"/>
</dbReference>
<feature type="region of interest" description="Disordered" evidence="1">
    <location>
        <begin position="68"/>
        <end position="88"/>
    </location>
</feature>
<name>A0A8J4XSG8_CHIOP</name>
<reference evidence="2" key="1">
    <citation type="submission" date="2020-07" db="EMBL/GenBank/DDBJ databases">
        <title>The High-quality genome of the commercially important snow crab, Chionoecetes opilio.</title>
        <authorList>
            <person name="Jeong J.-H."/>
            <person name="Ryu S."/>
        </authorList>
    </citation>
    <scope>NUCLEOTIDE SEQUENCE</scope>
    <source>
        <strain evidence="2">MADBK_172401_WGS</strain>
        <tissue evidence="2">Digestive gland</tissue>
    </source>
</reference>
<proteinExistence type="predicted"/>
<dbReference type="AlphaFoldDB" id="A0A8J4XSG8"/>
<evidence type="ECO:0000313" key="3">
    <source>
        <dbReference type="Proteomes" id="UP000770661"/>
    </source>
</evidence>
<evidence type="ECO:0000256" key="1">
    <source>
        <dbReference type="SAM" id="MobiDB-lite"/>
    </source>
</evidence>
<accession>A0A8J4XSG8</accession>
<gene>
    <name evidence="2" type="ORF">GWK47_002362</name>
</gene>
<dbReference type="Proteomes" id="UP000770661">
    <property type="component" value="Unassembled WGS sequence"/>
</dbReference>
<sequence>MMLSLLEEGALPRFPGERAFRWSPHHLKEELKLLLILCEGSVELLDERNSSSAWSFTTARFRTIERTAGTPRPSATSPVADQEGLIQV</sequence>
<comment type="caution">
    <text evidence="2">The sequence shown here is derived from an EMBL/GenBank/DDBJ whole genome shotgun (WGS) entry which is preliminary data.</text>
</comment>
<keyword evidence="3" id="KW-1185">Reference proteome</keyword>
<organism evidence="2 3">
    <name type="scientific">Chionoecetes opilio</name>
    <name type="common">Atlantic snow crab</name>
    <name type="synonym">Cancer opilio</name>
    <dbReference type="NCBI Taxonomy" id="41210"/>
    <lineage>
        <taxon>Eukaryota</taxon>
        <taxon>Metazoa</taxon>
        <taxon>Ecdysozoa</taxon>
        <taxon>Arthropoda</taxon>
        <taxon>Crustacea</taxon>
        <taxon>Multicrustacea</taxon>
        <taxon>Malacostraca</taxon>
        <taxon>Eumalacostraca</taxon>
        <taxon>Eucarida</taxon>
        <taxon>Decapoda</taxon>
        <taxon>Pleocyemata</taxon>
        <taxon>Brachyura</taxon>
        <taxon>Eubrachyura</taxon>
        <taxon>Majoidea</taxon>
        <taxon>Majidae</taxon>
        <taxon>Chionoecetes</taxon>
    </lineage>
</organism>